<dbReference type="InterPro" id="IPR036388">
    <property type="entry name" value="WH-like_DNA-bd_sf"/>
</dbReference>
<reference evidence="6 7" key="1">
    <citation type="submission" date="2014-01" db="EMBL/GenBank/DDBJ databases">
        <title>Actinotalea ferrariae CF5-4.</title>
        <authorList>
            <person name="Chen F."/>
            <person name="Li Y."/>
            <person name="Wang G."/>
        </authorList>
    </citation>
    <scope>NUCLEOTIDE SEQUENCE [LARGE SCALE GENOMIC DNA]</scope>
    <source>
        <strain evidence="6 7">CF5-4</strain>
    </source>
</reference>
<evidence type="ECO:0000256" key="5">
    <source>
        <dbReference type="SAM" id="MobiDB-lite"/>
    </source>
</evidence>
<evidence type="ECO:0000256" key="1">
    <source>
        <dbReference type="ARBA" id="ARBA00022490"/>
    </source>
</evidence>
<keyword evidence="7" id="KW-1185">Reference proteome</keyword>
<proteinExistence type="predicted"/>
<feature type="region of interest" description="Disordered" evidence="5">
    <location>
        <begin position="1"/>
        <end position="43"/>
    </location>
</feature>
<keyword evidence="3" id="KW-0159">Chromosome partition</keyword>
<comment type="caution">
    <text evidence="6">The sequence shown here is derived from an EMBL/GenBank/DDBJ whole genome shotgun (WGS) entry which is preliminary data.</text>
</comment>
<dbReference type="GO" id="GO:0051301">
    <property type="term" value="P:cell division"/>
    <property type="evidence" value="ECO:0007669"/>
    <property type="project" value="UniProtKB-KW"/>
</dbReference>
<dbReference type="RefSeq" id="WP_081802403.1">
    <property type="nucleotide sequence ID" value="NZ_AXCW01000053.1"/>
</dbReference>
<dbReference type="Gene3D" id="1.10.10.10">
    <property type="entry name" value="Winged helix-like DNA-binding domain superfamily/Winged helix DNA-binding domain"/>
    <property type="match status" value="2"/>
</dbReference>
<accession>A0A021VSC9</accession>
<feature type="compositionally biased region" description="Basic and acidic residues" evidence="5">
    <location>
        <begin position="11"/>
        <end position="32"/>
    </location>
</feature>
<dbReference type="InterPro" id="IPR005234">
    <property type="entry name" value="ScpB_csome_segregation"/>
</dbReference>
<name>A0A021VSC9_9CELL</name>
<dbReference type="GO" id="GO:0051304">
    <property type="term" value="P:chromosome separation"/>
    <property type="evidence" value="ECO:0007669"/>
    <property type="project" value="InterPro"/>
</dbReference>
<dbReference type="OrthoDB" id="9806226at2"/>
<evidence type="ECO:0000256" key="4">
    <source>
        <dbReference type="ARBA" id="ARBA00023306"/>
    </source>
</evidence>
<evidence type="ECO:0000256" key="2">
    <source>
        <dbReference type="ARBA" id="ARBA00022618"/>
    </source>
</evidence>
<keyword evidence="4" id="KW-0131">Cell cycle</keyword>
<dbReference type="EMBL" id="AXCW01000053">
    <property type="protein sequence ID" value="EYR64033.1"/>
    <property type="molecule type" value="Genomic_DNA"/>
</dbReference>
<evidence type="ECO:0000313" key="6">
    <source>
        <dbReference type="EMBL" id="EYR64033.1"/>
    </source>
</evidence>
<keyword evidence="1" id="KW-0963">Cytoplasm</keyword>
<evidence type="ECO:0000313" key="7">
    <source>
        <dbReference type="Proteomes" id="UP000019753"/>
    </source>
</evidence>
<dbReference type="SUPFAM" id="SSF46785">
    <property type="entry name" value="Winged helix' DNA-binding domain"/>
    <property type="match status" value="2"/>
</dbReference>
<dbReference type="InterPro" id="IPR036390">
    <property type="entry name" value="WH_DNA-bd_sf"/>
</dbReference>
<organism evidence="6 7">
    <name type="scientific">Actinotalea ferrariae CF5-4</name>
    <dbReference type="NCBI Taxonomy" id="948458"/>
    <lineage>
        <taxon>Bacteria</taxon>
        <taxon>Bacillati</taxon>
        <taxon>Actinomycetota</taxon>
        <taxon>Actinomycetes</taxon>
        <taxon>Micrococcales</taxon>
        <taxon>Cellulomonadaceae</taxon>
        <taxon>Actinotalea</taxon>
    </lineage>
</organism>
<protein>
    <submittedName>
        <fullName evidence="6">Uncharacterized protein</fullName>
    </submittedName>
</protein>
<dbReference type="PANTHER" id="PTHR34298:SF2">
    <property type="entry name" value="SEGREGATION AND CONDENSATION PROTEIN B"/>
    <property type="match status" value="1"/>
</dbReference>
<gene>
    <name evidence="6" type="ORF">N866_16290</name>
</gene>
<evidence type="ECO:0000256" key="3">
    <source>
        <dbReference type="ARBA" id="ARBA00022829"/>
    </source>
</evidence>
<dbReference type="Pfam" id="PF04079">
    <property type="entry name" value="SMC_ScpB"/>
    <property type="match status" value="1"/>
</dbReference>
<dbReference type="PANTHER" id="PTHR34298">
    <property type="entry name" value="SEGREGATION AND CONDENSATION PROTEIN B"/>
    <property type="match status" value="1"/>
</dbReference>
<dbReference type="AlphaFoldDB" id="A0A021VSC9"/>
<keyword evidence="2" id="KW-0132">Cell division</keyword>
<dbReference type="Proteomes" id="UP000019753">
    <property type="component" value="Unassembled WGS sequence"/>
</dbReference>
<sequence length="243" mass="25596">MTAQDDTVPAHADDTEQEHAHDPVPDQPHEQPDGPDGPAPDELAFDVDELPGGAAAALEAVLMVADEPIPAVRLATALGLATERVEALLTDLAAEYAGEVDGARPRGFALRHVAGGWRFYSARAHADVVARFVLDGQTARLTHAALETLAVVAYRQPVTRGQVSAVRGVNVDSVVRTLVARGLVAEQGTEPSGAVLYGTTPYFLERLGMTSLDELPPLAPYLPDLEGLDIDGEGLDRRSGGDA</sequence>